<keyword evidence="1" id="KW-0472">Membrane</keyword>
<protein>
    <recommendedName>
        <fullName evidence="4">Phospholipase_D-nuclease N-terminal</fullName>
    </recommendedName>
</protein>
<dbReference type="RefSeq" id="WP_209762503.1">
    <property type="nucleotide sequence ID" value="NZ_JAGINP010000001.1"/>
</dbReference>
<keyword evidence="3" id="KW-1185">Reference proteome</keyword>
<keyword evidence="1" id="KW-0812">Transmembrane</keyword>
<evidence type="ECO:0000313" key="2">
    <source>
        <dbReference type="EMBL" id="MBP2290452.1"/>
    </source>
</evidence>
<evidence type="ECO:0008006" key="4">
    <source>
        <dbReference type="Google" id="ProtNLM"/>
    </source>
</evidence>
<sequence>MSHDPTPWLILFALYGAPLLHILLSPRGGPWRPPPGSRCPFGPRVGWLVMVLILGPIGWLMFVLRRTPRRG</sequence>
<evidence type="ECO:0000256" key="1">
    <source>
        <dbReference type="SAM" id="Phobius"/>
    </source>
</evidence>
<dbReference type="EMBL" id="JAGINP010000001">
    <property type="protein sequence ID" value="MBP2290452.1"/>
    <property type="molecule type" value="Genomic_DNA"/>
</dbReference>
<feature type="transmembrane region" description="Helical" evidence="1">
    <location>
        <begin position="7"/>
        <end position="25"/>
    </location>
</feature>
<proteinExistence type="predicted"/>
<evidence type="ECO:0000313" key="3">
    <source>
        <dbReference type="Proteomes" id="UP000781958"/>
    </source>
</evidence>
<feature type="transmembrane region" description="Helical" evidence="1">
    <location>
        <begin position="45"/>
        <end position="64"/>
    </location>
</feature>
<name>A0ABS4SET5_9PROT</name>
<comment type="caution">
    <text evidence="2">The sequence shown here is derived from an EMBL/GenBank/DDBJ whole genome shotgun (WGS) entry which is preliminary data.</text>
</comment>
<keyword evidence="1" id="KW-1133">Transmembrane helix</keyword>
<reference evidence="2 3" key="1">
    <citation type="submission" date="2021-03" db="EMBL/GenBank/DDBJ databases">
        <title>Genomic Encyclopedia of Type Strains, Phase III (KMG-III): the genomes of soil and plant-associated and newly described type strains.</title>
        <authorList>
            <person name="Whitman W."/>
        </authorList>
    </citation>
    <scope>NUCLEOTIDE SEQUENCE [LARGE SCALE GENOMIC DNA]</scope>
    <source>
        <strain evidence="2 3">IMMIB AFH-6</strain>
    </source>
</reference>
<dbReference type="Proteomes" id="UP000781958">
    <property type="component" value="Unassembled WGS sequence"/>
</dbReference>
<accession>A0ABS4SET5</accession>
<gene>
    <name evidence="2" type="ORF">J2851_000189</name>
</gene>
<organism evidence="2 3">
    <name type="scientific">Azospirillum rugosum</name>
    <dbReference type="NCBI Taxonomy" id="416170"/>
    <lineage>
        <taxon>Bacteria</taxon>
        <taxon>Pseudomonadati</taxon>
        <taxon>Pseudomonadota</taxon>
        <taxon>Alphaproteobacteria</taxon>
        <taxon>Rhodospirillales</taxon>
        <taxon>Azospirillaceae</taxon>
        <taxon>Azospirillum</taxon>
    </lineage>
</organism>